<evidence type="ECO:0000256" key="1">
    <source>
        <dbReference type="SAM" id="MobiDB-lite"/>
    </source>
</evidence>
<sequence>MTNPILGGAPPHRRMSSDSDRQLEGSKCCWGLCCGPGLALGIVACIYFIIILPAGLFLAMVGGPKSTIILLVGLAFVFIPLVIFSVGCFCYRRRKSRQHAGYHTASANFVQTPSHV</sequence>
<dbReference type="EnsemblMetazoa" id="XM_038206307.1">
    <property type="protein sequence ID" value="XP_038062235.1"/>
    <property type="gene ID" value="LOC119732673"/>
</dbReference>
<evidence type="ECO:0000313" key="3">
    <source>
        <dbReference type="EnsemblMetazoa" id="XP_038062235.1"/>
    </source>
</evidence>
<dbReference type="GeneID" id="119732673"/>
<protein>
    <submittedName>
        <fullName evidence="3">Uncharacterized protein</fullName>
    </submittedName>
</protein>
<dbReference type="Proteomes" id="UP000887568">
    <property type="component" value="Unplaced"/>
</dbReference>
<accession>A0A914AE83</accession>
<keyword evidence="4" id="KW-1185">Reference proteome</keyword>
<feature type="transmembrane region" description="Helical" evidence="2">
    <location>
        <begin position="68"/>
        <end position="91"/>
    </location>
</feature>
<reference evidence="3" key="1">
    <citation type="submission" date="2022-11" db="UniProtKB">
        <authorList>
            <consortium name="EnsemblMetazoa"/>
        </authorList>
    </citation>
    <scope>IDENTIFICATION</scope>
</reference>
<evidence type="ECO:0000256" key="2">
    <source>
        <dbReference type="SAM" id="Phobius"/>
    </source>
</evidence>
<feature type="transmembrane region" description="Helical" evidence="2">
    <location>
        <begin position="29"/>
        <end position="62"/>
    </location>
</feature>
<feature type="region of interest" description="Disordered" evidence="1">
    <location>
        <begin position="1"/>
        <end position="24"/>
    </location>
</feature>
<proteinExistence type="predicted"/>
<dbReference type="OrthoDB" id="10282943at2759"/>
<dbReference type="OMA" id="CWGLCCG"/>
<keyword evidence="2" id="KW-1133">Transmembrane helix</keyword>
<dbReference type="AlphaFoldDB" id="A0A914AE83"/>
<evidence type="ECO:0000313" key="4">
    <source>
        <dbReference type="Proteomes" id="UP000887568"/>
    </source>
</evidence>
<name>A0A914AE83_PATMI</name>
<keyword evidence="2" id="KW-0472">Membrane</keyword>
<keyword evidence="2" id="KW-0812">Transmembrane</keyword>
<feature type="compositionally biased region" description="Basic and acidic residues" evidence="1">
    <location>
        <begin position="15"/>
        <end position="24"/>
    </location>
</feature>
<organism evidence="3 4">
    <name type="scientific">Patiria miniata</name>
    <name type="common">Bat star</name>
    <name type="synonym">Asterina miniata</name>
    <dbReference type="NCBI Taxonomy" id="46514"/>
    <lineage>
        <taxon>Eukaryota</taxon>
        <taxon>Metazoa</taxon>
        <taxon>Echinodermata</taxon>
        <taxon>Eleutherozoa</taxon>
        <taxon>Asterozoa</taxon>
        <taxon>Asteroidea</taxon>
        <taxon>Valvatacea</taxon>
        <taxon>Valvatida</taxon>
        <taxon>Asterinidae</taxon>
        <taxon>Patiria</taxon>
    </lineage>
</organism>
<dbReference type="RefSeq" id="XP_038062235.1">
    <property type="nucleotide sequence ID" value="XM_038206307.1"/>
</dbReference>